<keyword evidence="2 7" id="KW-0028">Amino-acid biosynthesis</keyword>
<dbReference type="EMBL" id="PCWA01000075">
    <property type="protein sequence ID" value="PIQ89004.1"/>
    <property type="molecule type" value="Genomic_DNA"/>
</dbReference>
<comment type="caution">
    <text evidence="9">The sequence shown here is derived from an EMBL/GenBank/DDBJ whole genome shotgun (WGS) entry which is preliminary data.</text>
</comment>
<comment type="subcellular location">
    <subcellularLocation>
        <location evidence="7">Cytoplasm</location>
    </subcellularLocation>
</comment>
<dbReference type="HAMAP" id="MF_00412">
    <property type="entry name" value="ProA"/>
    <property type="match status" value="1"/>
</dbReference>
<dbReference type="GO" id="GO:0004350">
    <property type="term" value="F:glutamate-5-semialdehyde dehydrogenase activity"/>
    <property type="evidence" value="ECO:0007669"/>
    <property type="project" value="UniProtKB-UniRule"/>
</dbReference>
<dbReference type="GO" id="GO:0005737">
    <property type="term" value="C:cytoplasm"/>
    <property type="evidence" value="ECO:0007669"/>
    <property type="project" value="UniProtKB-SubCell"/>
</dbReference>
<organism evidence="9 10">
    <name type="scientific">Candidatus Ghiorseimicrobium undicola</name>
    <dbReference type="NCBI Taxonomy" id="1974746"/>
    <lineage>
        <taxon>Bacteria</taxon>
        <taxon>Pseudomonadati</taxon>
        <taxon>Candidatus Omnitrophota</taxon>
        <taxon>Candidatus Ghiorseimicrobium</taxon>
    </lineage>
</organism>
<dbReference type="FunFam" id="3.40.309.10:FF:000006">
    <property type="entry name" value="Gamma-glutamyl phosphate reductase"/>
    <property type="match status" value="1"/>
</dbReference>
<dbReference type="GO" id="GO:0055129">
    <property type="term" value="P:L-proline biosynthetic process"/>
    <property type="evidence" value="ECO:0007669"/>
    <property type="project" value="UniProtKB-UniRule"/>
</dbReference>
<dbReference type="Gene3D" id="3.40.605.10">
    <property type="entry name" value="Aldehyde Dehydrogenase, Chain A, domain 1"/>
    <property type="match status" value="1"/>
</dbReference>
<dbReference type="PANTHER" id="PTHR11063">
    <property type="entry name" value="GLUTAMATE SEMIALDEHYDE DEHYDROGENASE"/>
    <property type="match status" value="1"/>
</dbReference>
<dbReference type="InterPro" id="IPR016163">
    <property type="entry name" value="Ald_DH_C"/>
</dbReference>
<feature type="domain" description="Aldehyde dehydrogenase" evidence="8">
    <location>
        <begin position="10"/>
        <end position="288"/>
    </location>
</feature>
<dbReference type="CDD" id="cd07079">
    <property type="entry name" value="ALDH_F18-19_ProA-GPR"/>
    <property type="match status" value="1"/>
</dbReference>
<comment type="pathway">
    <text evidence="1 7">Amino-acid biosynthesis; L-proline biosynthesis; L-glutamate 5-semialdehyde from L-glutamate: step 2/2.</text>
</comment>
<comment type="similarity">
    <text evidence="7">Belongs to the gamma-glutamyl phosphate reductase family.</text>
</comment>
<comment type="catalytic activity">
    <reaction evidence="6 7">
        <text>L-glutamate 5-semialdehyde + phosphate + NADP(+) = L-glutamyl 5-phosphate + NADPH + H(+)</text>
        <dbReference type="Rhea" id="RHEA:19541"/>
        <dbReference type="ChEBI" id="CHEBI:15378"/>
        <dbReference type="ChEBI" id="CHEBI:43474"/>
        <dbReference type="ChEBI" id="CHEBI:57783"/>
        <dbReference type="ChEBI" id="CHEBI:58066"/>
        <dbReference type="ChEBI" id="CHEBI:58274"/>
        <dbReference type="ChEBI" id="CHEBI:58349"/>
        <dbReference type="EC" id="1.2.1.41"/>
    </reaction>
</comment>
<dbReference type="NCBIfam" id="TIGR00407">
    <property type="entry name" value="proA"/>
    <property type="match status" value="1"/>
</dbReference>
<evidence type="ECO:0000256" key="2">
    <source>
        <dbReference type="ARBA" id="ARBA00022605"/>
    </source>
</evidence>
<dbReference type="PROSITE" id="PS01223">
    <property type="entry name" value="PROA"/>
    <property type="match status" value="1"/>
</dbReference>
<keyword evidence="3 7" id="KW-0641">Proline biosynthesis</keyword>
<comment type="function">
    <text evidence="7">Catalyzes the NADPH-dependent reduction of L-glutamate 5-phosphate into L-glutamate 5-semialdehyde and phosphate. The product spontaneously undergoes cyclization to form 1-pyrroline-5-carboxylate.</text>
</comment>
<evidence type="ECO:0000313" key="9">
    <source>
        <dbReference type="EMBL" id="PIQ89004.1"/>
    </source>
</evidence>
<evidence type="ECO:0000256" key="1">
    <source>
        <dbReference type="ARBA" id="ARBA00004985"/>
    </source>
</evidence>
<dbReference type="InterPro" id="IPR000965">
    <property type="entry name" value="GPR_dom"/>
</dbReference>
<dbReference type="InterPro" id="IPR015590">
    <property type="entry name" value="Aldehyde_DH_dom"/>
</dbReference>
<dbReference type="GO" id="GO:0050661">
    <property type="term" value="F:NADP binding"/>
    <property type="evidence" value="ECO:0007669"/>
    <property type="project" value="InterPro"/>
</dbReference>
<dbReference type="InterPro" id="IPR016162">
    <property type="entry name" value="Ald_DH_N"/>
</dbReference>
<reference evidence="9 10" key="1">
    <citation type="submission" date="2017-09" db="EMBL/GenBank/DDBJ databases">
        <title>Depth-based differentiation of microbial function through sediment-hosted aquifers and enrichment of novel symbionts in the deep terrestrial subsurface.</title>
        <authorList>
            <person name="Probst A.J."/>
            <person name="Ladd B."/>
            <person name="Jarett J.K."/>
            <person name="Geller-Mcgrath D.E."/>
            <person name="Sieber C.M."/>
            <person name="Emerson J.B."/>
            <person name="Anantharaman K."/>
            <person name="Thomas B.C."/>
            <person name="Malmstrom R."/>
            <person name="Stieglmeier M."/>
            <person name="Klingl A."/>
            <person name="Woyke T."/>
            <person name="Ryan C.M."/>
            <person name="Banfield J.F."/>
        </authorList>
    </citation>
    <scope>NUCLEOTIDE SEQUENCE [LARGE SCALE GENOMIC DNA]</scope>
    <source>
        <strain evidence="9">CG11_big_fil_rev_8_21_14_0_20_42_13</strain>
    </source>
</reference>
<protein>
    <recommendedName>
        <fullName evidence="7">Gamma-glutamyl phosphate reductase</fullName>
        <shortName evidence="7">GPR</shortName>
        <ecNumber evidence="7">1.2.1.41</ecNumber>
    </recommendedName>
    <alternativeName>
        <fullName evidence="7">Glutamate-5-semialdehyde dehydrogenase</fullName>
    </alternativeName>
    <alternativeName>
        <fullName evidence="7">Glutamyl-gamma-semialdehyde dehydrogenase</fullName>
        <shortName evidence="7">GSA dehydrogenase</shortName>
    </alternativeName>
</protein>
<dbReference type="AlphaFoldDB" id="A0A2H0LZB7"/>
<dbReference type="InterPro" id="IPR016161">
    <property type="entry name" value="Ald_DH/histidinol_DH"/>
</dbReference>
<proteinExistence type="inferred from homology"/>
<evidence type="ECO:0000256" key="6">
    <source>
        <dbReference type="ARBA" id="ARBA00049024"/>
    </source>
</evidence>
<dbReference type="SUPFAM" id="SSF53720">
    <property type="entry name" value="ALDH-like"/>
    <property type="match status" value="1"/>
</dbReference>
<evidence type="ECO:0000256" key="5">
    <source>
        <dbReference type="ARBA" id="ARBA00023002"/>
    </source>
</evidence>
<dbReference type="PANTHER" id="PTHR11063:SF8">
    <property type="entry name" value="DELTA-1-PYRROLINE-5-CARBOXYLATE SYNTHASE"/>
    <property type="match status" value="1"/>
</dbReference>
<dbReference type="NCBIfam" id="NF001221">
    <property type="entry name" value="PRK00197.1"/>
    <property type="match status" value="1"/>
</dbReference>
<dbReference type="InterPro" id="IPR012134">
    <property type="entry name" value="Glu-5-SA_DH"/>
</dbReference>
<dbReference type="PIRSF" id="PIRSF000151">
    <property type="entry name" value="GPR"/>
    <property type="match status" value="1"/>
</dbReference>
<name>A0A2H0LZB7_9BACT</name>
<feature type="domain" description="Aldehyde dehydrogenase" evidence="8">
    <location>
        <begin position="312"/>
        <end position="382"/>
    </location>
</feature>
<sequence>MENKKKNILSLLKKAKESSFEVSFLPGEIKDRALSFMAKALIENKNYIIKKNRLDINIAKKKSLSKSLIDRLLIDEKRIGQMSKSLEELILLKDPVGSLISENLRPNGLKIDKVRVPIGVILIIYESRPNVTSDCIGLALKSGNVSILRGGSEAINSNLAIFTVLKEAAKLGGVKEGAFNLIGDTDRAVVNFLLKSDKYIDLVIPRGGEALIRKVSQLSRIPVIKHYKGICAVYVDSNADLNMAEDICFNAKVQRPSVCNAAETLLVHQDVAGRFLPGMAKRFKKAGVEIRGCPQTYKILKGSVKKANISDWSKEFLGLILAVKVVKDIDEAIEHINYYGSHHSDSIVTDDADMAKKFLGKVDSASVFHNASTRFSDGHEFGLGAEIGISTDKIHARGPMGLEELCSYKYQVYGNGQIRQ</sequence>
<dbReference type="InterPro" id="IPR020593">
    <property type="entry name" value="G-glutamylP_reductase_CS"/>
</dbReference>
<evidence type="ECO:0000256" key="4">
    <source>
        <dbReference type="ARBA" id="ARBA00022857"/>
    </source>
</evidence>
<dbReference type="Proteomes" id="UP000229641">
    <property type="component" value="Unassembled WGS sequence"/>
</dbReference>
<dbReference type="EC" id="1.2.1.41" evidence="7"/>
<evidence type="ECO:0000313" key="10">
    <source>
        <dbReference type="Proteomes" id="UP000229641"/>
    </source>
</evidence>
<gene>
    <name evidence="7" type="primary">proA</name>
    <name evidence="9" type="ORF">COV72_05015</name>
</gene>
<dbReference type="Gene3D" id="3.40.309.10">
    <property type="entry name" value="Aldehyde Dehydrogenase, Chain A, domain 2"/>
    <property type="match status" value="1"/>
</dbReference>
<dbReference type="UniPathway" id="UPA00098">
    <property type="reaction ID" value="UER00360"/>
</dbReference>
<dbReference type="Pfam" id="PF00171">
    <property type="entry name" value="Aldedh"/>
    <property type="match status" value="2"/>
</dbReference>
<accession>A0A2H0LZB7</accession>
<keyword evidence="5 7" id="KW-0560">Oxidoreductase</keyword>
<keyword evidence="7" id="KW-0963">Cytoplasm</keyword>
<evidence type="ECO:0000256" key="3">
    <source>
        <dbReference type="ARBA" id="ARBA00022650"/>
    </source>
</evidence>
<evidence type="ECO:0000259" key="8">
    <source>
        <dbReference type="Pfam" id="PF00171"/>
    </source>
</evidence>
<evidence type="ECO:0000256" key="7">
    <source>
        <dbReference type="HAMAP-Rule" id="MF_00412"/>
    </source>
</evidence>
<keyword evidence="4 7" id="KW-0521">NADP</keyword>